<reference evidence="1" key="1">
    <citation type="submission" date="2018-05" db="EMBL/GenBank/DDBJ databases">
        <authorList>
            <person name="Lanie J.A."/>
            <person name="Ng W.-L."/>
            <person name="Kazmierczak K.M."/>
            <person name="Andrzejewski T.M."/>
            <person name="Davidsen T.M."/>
            <person name="Wayne K.J."/>
            <person name="Tettelin H."/>
            <person name="Glass J.I."/>
            <person name="Rusch D."/>
            <person name="Podicherti R."/>
            <person name="Tsui H.-C.T."/>
            <person name="Winkler M.E."/>
        </authorList>
    </citation>
    <scope>NUCLEOTIDE SEQUENCE</scope>
</reference>
<dbReference type="EMBL" id="UINC01210124">
    <property type="protein sequence ID" value="SVE33447.1"/>
    <property type="molecule type" value="Genomic_DNA"/>
</dbReference>
<protein>
    <submittedName>
        <fullName evidence="1">Uncharacterized protein</fullName>
    </submittedName>
</protein>
<accession>A0A383CM70</accession>
<proteinExistence type="predicted"/>
<gene>
    <name evidence="1" type="ORF">METZ01_LOCUS486301</name>
</gene>
<dbReference type="AlphaFoldDB" id="A0A383CM70"/>
<organism evidence="1">
    <name type="scientific">marine metagenome</name>
    <dbReference type="NCBI Taxonomy" id="408172"/>
    <lineage>
        <taxon>unclassified sequences</taxon>
        <taxon>metagenomes</taxon>
        <taxon>ecological metagenomes</taxon>
    </lineage>
</organism>
<name>A0A383CM70_9ZZZZ</name>
<sequence>MKKKLLKLAIIFFILFEGNNFIYANEKIILPEKKPIISKEQTSKKIENYLIPLEKPTSKLEKTKPKKIKKLIVSGEIIPRSKPLVVKTKKSVRAKKSKYYSKKDYEIAKISIRSMEK</sequence>
<feature type="non-terminal residue" evidence="1">
    <location>
        <position position="117"/>
    </location>
</feature>
<evidence type="ECO:0000313" key="1">
    <source>
        <dbReference type="EMBL" id="SVE33447.1"/>
    </source>
</evidence>